<sequence length="356" mass="40627">MLSILRDLHPEYRDGSSPIDVNNVNEPNADTKKFYSLLKDSQDPVYEGCKSSRMSALLNLLHIKTLGRWSYGVEAIIASNQRRGQMEDATSPIYFFLFERVKDECITLCSRYMQNVETRFNRLERNYENAYGGDEALPKFSHPGRGLGAPNIIDVPKSNTNNGLSEEEWSENFKKWFKEEVARLYETNKSKEIENLLSLSRGPTQYVTSFGGYIVNGMFSQVKTWTLIRSMFLAYEKVVDKLERRSIKKRSERNSVNRSKYAKALMPRTGSKPIRQIIWDDLGGSKGNKPTLVDVFYTTRKKGNSLPNAETIQKHAEIQETMEKEPSHSFVQHKPEGVADLSKVADLNEGLGYLGP</sequence>
<organism evidence="2 3">
    <name type="scientific">Chenopodium quinoa</name>
    <name type="common">Quinoa</name>
    <dbReference type="NCBI Taxonomy" id="63459"/>
    <lineage>
        <taxon>Eukaryota</taxon>
        <taxon>Viridiplantae</taxon>
        <taxon>Streptophyta</taxon>
        <taxon>Embryophyta</taxon>
        <taxon>Tracheophyta</taxon>
        <taxon>Spermatophyta</taxon>
        <taxon>Magnoliopsida</taxon>
        <taxon>eudicotyledons</taxon>
        <taxon>Gunneridae</taxon>
        <taxon>Pentapetalae</taxon>
        <taxon>Caryophyllales</taxon>
        <taxon>Chenopodiaceae</taxon>
        <taxon>Chenopodioideae</taxon>
        <taxon>Atripliceae</taxon>
        <taxon>Chenopodium</taxon>
    </lineage>
</organism>
<evidence type="ECO:0000313" key="3">
    <source>
        <dbReference type="Proteomes" id="UP000596660"/>
    </source>
</evidence>
<dbReference type="EnsemblPlants" id="AUR62032094-RA">
    <property type="protein sequence ID" value="AUR62032094-RA:cds"/>
    <property type="gene ID" value="AUR62032094"/>
</dbReference>
<dbReference type="Proteomes" id="UP000596660">
    <property type="component" value="Unplaced"/>
</dbReference>
<reference evidence="2" key="1">
    <citation type="journal article" date="2017" name="Nature">
        <title>The genome of Chenopodium quinoa.</title>
        <authorList>
            <person name="Jarvis D.E."/>
            <person name="Ho Y.S."/>
            <person name="Lightfoot D.J."/>
            <person name="Schmoeckel S.M."/>
            <person name="Li B."/>
            <person name="Borm T.J.A."/>
            <person name="Ohyanagi H."/>
            <person name="Mineta K."/>
            <person name="Michell C.T."/>
            <person name="Saber N."/>
            <person name="Kharbatia N.M."/>
            <person name="Rupper R.R."/>
            <person name="Sharp A.R."/>
            <person name="Dally N."/>
            <person name="Boughton B.A."/>
            <person name="Woo Y.H."/>
            <person name="Gao G."/>
            <person name="Schijlen E.G.W.M."/>
            <person name="Guo X."/>
            <person name="Momin A.A."/>
            <person name="Negrao S."/>
            <person name="Al-Babili S."/>
            <person name="Gehring C."/>
            <person name="Roessner U."/>
            <person name="Jung C."/>
            <person name="Murphy K."/>
            <person name="Arold S.T."/>
            <person name="Gojobori T."/>
            <person name="van der Linden C.G."/>
            <person name="van Loo E.N."/>
            <person name="Jellen E.N."/>
            <person name="Maughan P.J."/>
            <person name="Tester M."/>
        </authorList>
    </citation>
    <scope>NUCLEOTIDE SEQUENCE [LARGE SCALE GENOMIC DNA]</scope>
    <source>
        <strain evidence="2">cv. PI 614886</strain>
    </source>
</reference>
<dbReference type="Gramene" id="AUR62032094-RA">
    <property type="protein sequence ID" value="AUR62032094-RA:cds"/>
    <property type="gene ID" value="AUR62032094"/>
</dbReference>
<name>A0A803MMD2_CHEQI</name>
<feature type="domain" description="DUF4218" evidence="1">
    <location>
        <begin position="68"/>
        <end position="126"/>
    </location>
</feature>
<dbReference type="AlphaFoldDB" id="A0A803MMD2"/>
<keyword evidence="3" id="KW-1185">Reference proteome</keyword>
<dbReference type="Pfam" id="PF13960">
    <property type="entry name" value="DUF4218"/>
    <property type="match status" value="1"/>
</dbReference>
<dbReference type="InterPro" id="IPR025452">
    <property type="entry name" value="DUF4218"/>
</dbReference>
<reference evidence="2" key="2">
    <citation type="submission" date="2021-03" db="UniProtKB">
        <authorList>
            <consortium name="EnsemblPlants"/>
        </authorList>
    </citation>
    <scope>IDENTIFICATION</scope>
</reference>
<dbReference type="PANTHER" id="PTHR48451">
    <property type="entry name" value="DUF4218 DOMAIN-CONTAINING PROTEIN"/>
    <property type="match status" value="1"/>
</dbReference>
<proteinExistence type="predicted"/>
<evidence type="ECO:0000259" key="1">
    <source>
        <dbReference type="Pfam" id="PF13960"/>
    </source>
</evidence>
<protein>
    <recommendedName>
        <fullName evidence="1">DUF4218 domain-containing protein</fullName>
    </recommendedName>
</protein>
<dbReference type="PANTHER" id="PTHR48451:SF1">
    <property type="entry name" value="DUF4218 DOMAIN-CONTAINING PROTEIN"/>
    <property type="match status" value="1"/>
</dbReference>
<evidence type="ECO:0000313" key="2">
    <source>
        <dbReference type="EnsemblPlants" id="AUR62032094-RA:cds"/>
    </source>
</evidence>
<accession>A0A803MMD2</accession>